<comment type="caution">
    <text evidence="4">The sequence shown here is derived from an EMBL/GenBank/DDBJ whole genome shotgun (WGS) entry which is preliminary data.</text>
</comment>
<keyword evidence="5" id="KW-1185">Reference proteome</keyword>
<dbReference type="Pfam" id="PF00531">
    <property type="entry name" value="Death"/>
    <property type="match status" value="1"/>
</dbReference>
<feature type="region of interest" description="Disordered" evidence="2">
    <location>
        <begin position="399"/>
        <end position="425"/>
    </location>
</feature>
<dbReference type="InterPro" id="IPR000488">
    <property type="entry name" value="Death_dom"/>
</dbReference>
<proteinExistence type="predicted"/>
<organism evidence="4 5">
    <name type="scientific">Dimorphilus gyrociliatus</name>
    <dbReference type="NCBI Taxonomy" id="2664684"/>
    <lineage>
        <taxon>Eukaryota</taxon>
        <taxon>Metazoa</taxon>
        <taxon>Spiralia</taxon>
        <taxon>Lophotrochozoa</taxon>
        <taxon>Annelida</taxon>
        <taxon>Polychaeta</taxon>
        <taxon>Polychaeta incertae sedis</taxon>
        <taxon>Dinophilidae</taxon>
        <taxon>Dimorphilus</taxon>
    </lineage>
</organism>
<keyword evidence="1" id="KW-0175">Coiled coil</keyword>
<dbReference type="SUPFAM" id="SSF47986">
    <property type="entry name" value="DEATH domain"/>
    <property type="match status" value="1"/>
</dbReference>
<feature type="domain" description="Death" evidence="3">
    <location>
        <begin position="596"/>
        <end position="662"/>
    </location>
</feature>
<dbReference type="GO" id="GO:0007165">
    <property type="term" value="P:signal transduction"/>
    <property type="evidence" value="ECO:0007669"/>
    <property type="project" value="InterPro"/>
</dbReference>
<dbReference type="InterPro" id="IPR011029">
    <property type="entry name" value="DEATH-like_dom_sf"/>
</dbReference>
<dbReference type="PROSITE" id="PS50017">
    <property type="entry name" value="DEATH_DOMAIN"/>
    <property type="match status" value="1"/>
</dbReference>
<dbReference type="Proteomes" id="UP000549394">
    <property type="component" value="Unassembled WGS sequence"/>
</dbReference>
<evidence type="ECO:0000256" key="2">
    <source>
        <dbReference type="SAM" id="MobiDB-lite"/>
    </source>
</evidence>
<name>A0A7I8V6K8_9ANNE</name>
<accession>A0A7I8V6K8</accession>
<evidence type="ECO:0000256" key="1">
    <source>
        <dbReference type="SAM" id="Coils"/>
    </source>
</evidence>
<feature type="region of interest" description="Disordered" evidence="2">
    <location>
        <begin position="348"/>
        <end position="377"/>
    </location>
</feature>
<gene>
    <name evidence="4" type="ORF">DGYR_LOCUS495</name>
</gene>
<evidence type="ECO:0000313" key="5">
    <source>
        <dbReference type="Proteomes" id="UP000549394"/>
    </source>
</evidence>
<dbReference type="Gene3D" id="1.10.533.10">
    <property type="entry name" value="Death Domain, Fas"/>
    <property type="match status" value="2"/>
</dbReference>
<feature type="region of interest" description="Disordered" evidence="2">
    <location>
        <begin position="706"/>
        <end position="727"/>
    </location>
</feature>
<dbReference type="OrthoDB" id="10622443at2759"/>
<dbReference type="EMBL" id="CAJFCJ010000001">
    <property type="protein sequence ID" value="CAD5111171.1"/>
    <property type="molecule type" value="Genomic_DNA"/>
</dbReference>
<sequence length="742" mass="87127">MSRLPTKLAEIRQKGNKLVKSKELETEVPKDLCWHDEDFASKVPNSMDLKQQLIIWKRTDFLLNNVAFTTKLCHELVDLDVCTLQTMTDIQSKAYNAEKVLLLITRLGMHGTDIYSKFIKALFRSDHIKVAREIIKTEKQTKFGEMLPPTFTYFLDLSEFLRIYPHIGLKLGEEGKHLLQSYIEGKIALEAMKRDERVKILEREMEDLRRKIRELQAIIEGQKKFVEEARRRLEEAELRVSKLLKRIEVLENEADCREREIRLLRTAKEELEEGLIMVLKEGKDYNLERPPSRVSAPLDCVKEHYSLRILRSYIRMNDTKLQLMQQQFDKIVCEEKILNEIVAIAPRDPGSARSSAGGRKRSTSTRMSSVLNSPKKTLQELRREKKTLELNIREIESDTAARRKQAGEMESSAPLGPEEAIHEPISSRIKKLSETMRKSHKKELRDCQYRNMLQIQEMERKMEILRAAHMEEAERLKARIRQKMNDIHRREQLHKRLKHQIRTMVNYQAKNMNATVSVEECRRIVRALIQEARLLRAMAEEREIDSNQVQFCNLPDEIYKMFTFLLQMKALEGLPALQLRKKKQRRKKQRLAASLSDEKLEYLSFKITDKWRYVGEQLGVTHNRMDMIEMDIPLSVERQTLTMLKSWRDEDGGKLNELVEALIECEFDQYVGLFMPPDHAAHVMEKKKKREKEEKELDEILERTVMGDDYGNNNENKEENDEFIENKESDIVKLPPIVAVNA</sequence>
<reference evidence="4 5" key="1">
    <citation type="submission" date="2020-08" db="EMBL/GenBank/DDBJ databases">
        <authorList>
            <person name="Hejnol A."/>
        </authorList>
    </citation>
    <scope>NUCLEOTIDE SEQUENCE [LARGE SCALE GENOMIC DNA]</scope>
</reference>
<evidence type="ECO:0000259" key="3">
    <source>
        <dbReference type="PROSITE" id="PS50017"/>
    </source>
</evidence>
<feature type="coiled-coil region" evidence="1">
    <location>
        <begin position="191"/>
        <end position="267"/>
    </location>
</feature>
<dbReference type="AlphaFoldDB" id="A0A7I8V6K8"/>
<protein>
    <submittedName>
        <fullName evidence="4">DgyrCDS507</fullName>
    </submittedName>
</protein>
<feature type="coiled-coil region" evidence="1">
    <location>
        <begin position="455"/>
        <end position="493"/>
    </location>
</feature>
<feature type="compositionally biased region" description="Polar residues" evidence="2">
    <location>
        <begin position="367"/>
        <end position="376"/>
    </location>
</feature>
<dbReference type="CDD" id="cd01670">
    <property type="entry name" value="Death"/>
    <property type="match status" value="1"/>
</dbReference>
<evidence type="ECO:0000313" key="4">
    <source>
        <dbReference type="EMBL" id="CAD5111171.1"/>
    </source>
</evidence>